<keyword evidence="2 3" id="KW-0961">Cell wall biogenesis/degradation</keyword>
<dbReference type="Gene3D" id="2.40.40.10">
    <property type="entry name" value="RlpA-like domain"/>
    <property type="match status" value="1"/>
</dbReference>
<dbReference type="EC" id="4.2.2.-" evidence="3"/>
<comment type="caution">
    <text evidence="8">The sequence shown here is derived from an EMBL/GenBank/DDBJ whole genome shotgun (WGS) entry which is preliminary data.</text>
</comment>
<evidence type="ECO:0000256" key="4">
    <source>
        <dbReference type="RuleBase" id="RU003495"/>
    </source>
</evidence>
<dbReference type="InterPro" id="IPR036908">
    <property type="entry name" value="RlpA-like_sf"/>
</dbReference>
<dbReference type="EMBL" id="BOPF01000014">
    <property type="protein sequence ID" value="GIJ47250.1"/>
    <property type="molecule type" value="Genomic_DNA"/>
</dbReference>
<organism evidence="8 9">
    <name type="scientific">Virgisporangium aliadipatigenens</name>
    <dbReference type="NCBI Taxonomy" id="741659"/>
    <lineage>
        <taxon>Bacteria</taxon>
        <taxon>Bacillati</taxon>
        <taxon>Actinomycetota</taxon>
        <taxon>Actinomycetes</taxon>
        <taxon>Micromonosporales</taxon>
        <taxon>Micromonosporaceae</taxon>
        <taxon>Virgisporangium</taxon>
    </lineage>
</organism>
<feature type="compositionally biased region" description="Basic and acidic residues" evidence="5">
    <location>
        <begin position="52"/>
        <end position="69"/>
    </location>
</feature>
<sequence>MTGRHAEGKLSRRTVIIIAVTVVVGALGAGSAVAFSMRGDDPKKTASTSAADDARAAAERAARDAERSESPVPLPSESPSASPSPSPSPSPSKASPSPSKRPPTSKTTEAGGGNVTSSGSCGASYYDTGSRTANGESFNPDGITAAHKTLPFNTQVRVTNKANGKSVVVRINDRGPFVSGRCLDLSRGAFKEIASLSAGVLTVDYQVLG</sequence>
<dbReference type="PANTHER" id="PTHR34183">
    <property type="entry name" value="ENDOLYTIC PEPTIDOGLYCAN TRANSGLYCOSYLASE RLPA"/>
    <property type="match status" value="1"/>
</dbReference>
<protein>
    <recommendedName>
        <fullName evidence="3">Probable endolytic peptidoglycan transglycosylase RlpA</fullName>
        <ecNumber evidence="3">4.2.2.-</ecNumber>
    </recommendedName>
</protein>
<feature type="compositionally biased region" description="Pro residues" evidence="5">
    <location>
        <begin position="72"/>
        <end position="90"/>
    </location>
</feature>
<evidence type="ECO:0000259" key="7">
    <source>
        <dbReference type="Pfam" id="PF03330"/>
    </source>
</evidence>
<gene>
    <name evidence="3" type="primary">rlpA</name>
    <name evidence="8" type="ORF">Val02_41360</name>
</gene>
<proteinExistence type="inferred from homology"/>
<keyword evidence="6" id="KW-0812">Transmembrane</keyword>
<dbReference type="InterPro" id="IPR009009">
    <property type="entry name" value="RlpA-like_DPBB"/>
</dbReference>
<dbReference type="InterPro" id="IPR034718">
    <property type="entry name" value="RlpA"/>
</dbReference>
<reference evidence="8" key="1">
    <citation type="submission" date="2021-01" db="EMBL/GenBank/DDBJ databases">
        <title>Whole genome shotgun sequence of Virgisporangium aliadipatigenens NBRC 105644.</title>
        <authorList>
            <person name="Komaki H."/>
            <person name="Tamura T."/>
        </authorList>
    </citation>
    <scope>NUCLEOTIDE SEQUENCE</scope>
    <source>
        <strain evidence="8">NBRC 105644</strain>
    </source>
</reference>
<dbReference type="CDD" id="cd22268">
    <property type="entry name" value="DPBB_RlpA-like"/>
    <property type="match status" value="1"/>
</dbReference>
<dbReference type="HAMAP" id="MF_02071">
    <property type="entry name" value="RlpA"/>
    <property type="match status" value="1"/>
</dbReference>
<dbReference type="InterPro" id="IPR012997">
    <property type="entry name" value="RplA"/>
</dbReference>
<feature type="domain" description="RlpA-like protein double-psi beta-barrel" evidence="7">
    <location>
        <begin position="122"/>
        <end position="205"/>
    </location>
</feature>
<evidence type="ECO:0000313" key="8">
    <source>
        <dbReference type="EMBL" id="GIJ47250.1"/>
    </source>
</evidence>
<keyword evidence="6" id="KW-1133">Transmembrane helix</keyword>
<evidence type="ECO:0000256" key="3">
    <source>
        <dbReference type="HAMAP-Rule" id="MF_02071"/>
    </source>
</evidence>
<dbReference type="SUPFAM" id="SSF50685">
    <property type="entry name" value="Barwin-like endoglucanases"/>
    <property type="match status" value="1"/>
</dbReference>
<keyword evidence="6" id="KW-0472">Membrane</keyword>
<comment type="function">
    <text evidence="3">Lytic transglycosylase with a strong preference for naked glycan strands that lack stem peptides.</text>
</comment>
<evidence type="ECO:0000256" key="5">
    <source>
        <dbReference type="SAM" id="MobiDB-lite"/>
    </source>
</evidence>
<accession>A0A8J3YNR8</accession>
<dbReference type="GO" id="GO:0008932">
    <property type="term" value="F:lytic endotransglycosylase activity"/>
    <property type="evidence" value="ECO:0007669"/>
    <property type="project" value="UniProtKB-UniRule"/>
</dbReference>
<dbReference type="GO" id="GO:0071555">
    <property type="term" value="P:cell wall organization"/>
    <property type="evidence" value="ECO:0007669"/>
    <property type="project" value="UniProtKB-KW"/>
</dbReference>
<dbReference type="Pfam" id="PF03330">
    <property type="entry name" value="DPBB_1"/>
    <property type="match status" value="1"/>
</dbReference>
<name>A0A8J3YNR8_9ACTN</name>
<keyword evidence="1 3" id="KW-0456">Lyase</keyword>
<keyword evidence="9" id="KW-1185">Reference proteome</keyword>
<evidence type="ECO:0000256" key="6">
    <source>
        <dbReference type="SAM" id="Phobius"/>
    </source>
</evidence>
<dbReference type="AlphaFoldDB" id="A0A8J3YNR8"/>
<dbReference type="PANTHER" id="PTHR34183:SF8">
    <property type="entry name" value="ENDOLYTIC PEPTIDOGLYCAN TRANSGLYCOSYLASE RLPA-RELATED"/>
    <property type="match status" value="1"/>
</dbReference>
<feature type="region of interest" description="Disordered" evidence="5">
    <location>
        <begin position="36"/>
        <end position="119"/>
    </location>
</feature>
<comment type="similarity">
    <text evidence="3 4">Belongs to the RlpA family.</text>
</comment>
<evidence type="ECO:0000256" key="2">
    <source>
        <dbReference type="ARBA" id="ARBA00023316"/>
    </source>
</evidence>
<feature type="transmembrane region" description="Helical" evidence="6">
    <location>
        <begin position="15"/>
        <end position="35"/>
    </location>
</feature>
<dbReference type="NCBIfam" id="TIGR00413">
    <property type="entry name" value="rlpA"/>
    <property type="match status" value="1"/>
</dbReference>
<dbReference type="Proteomes" id="UP000619260">
    <property type="component" value="Unassembled WGS sequence"/>
</dbReference>
<feature type="compositionally biased region" description="Low complexity" evidence="5">
    <location>
        <begin position="91"/>
        <end position="105"/>
    </location>
</feature>
<evidence type="ECO:0000256" key="1">
    <source>
        <dbReference type="ARBA" id="ARBA00023239"/>
    </source>
</evidence>
<dbReference type="RefSeq" id="WP_239153205.1">
    <property type="nucleotide sequence ID" value="NZ_BOPF01000014.1"/>
</dbReference>
<dbReference type="GO" id="GO:0000270">
    <property type="term" value="P:peptidoglycan metabolic process"/>
    <property type="evidence" value="ECO:0007669"/>
    <property type="project" value="UniProtKB-UniRule"/>
</dbReference>
<evidence type="ECO:0000313" key="9">
    <source>
        <dbReference type="Proteomes" id="UP000619260"/>
    </source>
</evidence>